<dbReference type="Proteomes" id="UP000001683">
    <property type="component" value="Chromosome"/>
</dbReference>
<dbReference type="InParanoid" id="B2A411"/>
<accession>B2A411</accession>
<dbReference type="HOGENOM" id="CLU_3202363_0_0_9"/>
<keyword evidence="1" id="KW-0472">Membrane</keyword>
<organism evidence="2 3">
    <name type="scientific">Natranaerobius thermophilus (strain ATCC BAA-1301 / DSM 18059 / JW/NM-WN-LF)</name>
    <dbReference type="NCBI Taxonomy" id="457570"/>
    <lineage>
        <taxon>Bacteria</taxon>
        <taxon>Bacillati</taxon>
        <taxon>Bacillota</taxon>
        <taxon>Clostridia</taxon>
        <taxon>Natranaerobiales</taxon>
        <taxon>Natranaerobiaceae</taxon>
        <taxon>Natranaerobius</taxon>
    </lineage>
</organism>
<gene>
    <name evidence="2" type="ordered locus">Nther_1535</name>
</gene>
<keyword evidence="1" id="KW-0812">Transmembrane</keyword>
<keyword evidence="1" id="KW-1133">Transmembrane helix</keyword>
<keyword evidence="3" id="KW-1185">Reference proteome</keyword>
<dbReference type="EMBL" id="CP001034">
    <property type="protein sequence ID" value="ACB85113.1"/>
    <property type="molecule type" value="Genomic_DNA"/>
</dbReference>
<protein>
    <submittedName>
        <fullName evidence="2">Uncharacterized protein</fullName>
    </submittedName>
</protein>
<dbReference type="RefSeq" id="WP_012447983.1">
    <property type="nucleotide sequence ID" value="NC_010718.1"/>
</dbReference>
<feature type="transmembrane region" description="Helical" evidence="1">
    <location>
        <begin position="6"/>
        <end position="27"/>
    </location>
</feature>
<reference evidence="2 3" key="1">
    <citation type="submission" date="2008-04" db="EMBL/GenBank/DDBJ databases">
        <title>Complete sequence of chromosome of Natranaerobius thermophilus JW/NM-WN-LF.</title>
        <authorList>
            <consortium name="US DOE Joint Genome Institute"/>
            <person name="Copeland A."/>
            <person name="Lucas S."/>
            <person name="Lapidus A."/>
            <person name="Glavina del Rio T."/>
            <person name="Dalin E."/>
            <person name="Tice H."/>
            <person name="Bruce D."/>
            <person name="Goodwin L."/>
            <person name="Pitluck S."/>
            <person name="Chertkov O."/>
            <person name="Brettin T."/>
            <person name="Detter J.C."/>
            <person name="Han C."/>
            <person name="Kuske C.R."/>
            <person name="Schmutz J."/>
            <person name="Larimer F."/>
            <person name="Land M."/>
            <person name="Hauser L."/>
            <person name="Kyrpides N."/>
            <person name="Lykidis A."/>
            <person name="Mesbah N.M."/>
            <person name="Wiegel J."/>
        </authorList>
    </citation>
    <scope>NUCLEOTIDE SEQUENCE [LARGE SCALE GENOMIC DNA]</scope>
    <source>
        <strain evidence="3">ATCC BAA-1301 / DSM 18059 / JW/NM-WN-LF</strain>
    </source>
</reference>
<dbReference type="AlphaFoldDB" id="B2A411"/>
<proteinExistence type="predicted"/>
<dbReference type="KEGG" id="nth:Nther_1535"/>
<name>B2A411_NATTJ</name>
<evidence type="ECO:0000256" key="1">
    <source>
        <dbReference type="SAM" id="Phobius"/>
    </source>
</evidence>
<evidence type="ECO:0000313" key="2">
    <source>
        <dbReference type="EMBL" id="ACB85113.1"/>
    </source>
</evidence>
<reference evidence="2 3" key="2">
    <citation type="journal article" date="2011" name="J. Bacteriol.">
        <title>Complete genome sequence of the anaerobic, halophilic alkalithermophile Natranaerobius thermophilus JW/NM-WN-LF.</title>
        <authorList>
            <person name="Zhao B."/>
            <person name="Mesbah N.M."/>
            <person name="Dalin E."/>
            <person name="Goodwin L."/>
            <person name="Nolan M."/>
            <person name="Pitluck S."/>
            <person name="Chertkov O."/>
            <person name="Brettin T.S."/>
            <person name="Han J."/>
            <person name="Larimer F.W."/>
            <person name="Land M.L."/>
            <person name="Hauser L."/>
            <person name="Kyrpides N."/>
            <person name="Wiegel J."/>
        </authorList>
    </citation>
    <scope>NUCLEOTIDE SEQUENCE [LARGE SCALE GENOMIC DNA]</scope>
    <source>
        <strain evidence="3">ATCC BAA-1301 / DSM 18059 / JW/NM-WN-LF</strain>
    </source>
</reference>
<evidence type="ECO:0000313" key="3">
    <source>
        <dbReference type="Proteomes" id="UP000001683"/>
    </source>
</evidence>
<sequence length="45" mass="4967">MGRIGMPELVIVLFVFLGGGFIIYQLIKNAVKKGLNEAKDKNSDE</sequence>